<evidence type="ECO:0000256" key="1">
    <source>
        <dbReference type="SAM" id="MobiDB-lite"/>
    </source>
</evidence>
<evidence type="ECO:0000313" key="3">
    <source>
        <dbReference type="EMBL" id="PAV82148.1"/>
    </source>
</evidence>
<feature type="region of interest" description="Disordered" evidence="1">
    <location>
        <begin position="70"/>
        <end position="94"/>
    </location>
</feature>
<evidence type="ECO:0000256" key="2">
    <source>
        <dbReference type="SAM" id="Phobius"/>
    </source>
</evidence>
<sequence length="348" mass="38754">MGEDDTVSNEFLPKKYKNEYMKGKRLDEDDQKDDRNQLYWQKNSNVHLKQRDGYSDILPSSRNNPFVFAPPVSQSTPKTAHQTLVRPPMQKEQKLTWGRLPSLSRPASAMPAIAYNNPYHPNMHGVQIHDRYPSYTTLPRPDELSIKQLEATLAARRMSNTPSYASGMPIPLNNSHLPVPCFEPILPAPILTVQQPSKPLVDWTAVSTRCSMAVLSSLTIFALGAARMLQGAKWAIGIELVYAVMCLLAAFSGLFAAKTANFTGLFPTIPMSFPELNPSVFISRSEPLLLDLALSVACLVQIFVSISISYSGCRCLASLCSVVEELRLNSEIQSVFYENKQPVYSKNP</sequence>
<dbReference type="Proteomes" id="UP000218231">
    <property type="component" value="Unassembled WGS sequence"/>
</dbReference>
<keyword evidence="2" id="KW-0472">Membrane</keyword>
<accession>A0A2A2L7P7</accession>
<evidence type="ECO:0000313" key="4">
    <source>
        <dbReference type="Proteomes" id="UP000218231"/>
    </source>
</evidence>
<dbReference type="AlphaFoldDB" id="A0A2A2L7P7"/>
<keyword evidence="4" id="KW-1185">Reference proteome</keyword>
<dbReference type="EMBL" id="LIAE01007077">
    <property type="protein sequence ID" value="PAV82148.1"/>
    <property type="molecule type" value="Genomic_DNA"/>
</dbReference>
<feature type="compositionally biased region" description="Polar residues" evidence="1">
    <location>
        <begin position="72"/>
        <end position="82"/>
    </location>
</feature>
<feature type="transmembrane region" description="Helical" evidence="2">
    <location>
        <begin position="288"/>
        <end position="308"/>
    </location>
</feature>
<keyword evidence="2" id="KW-1133">Transmembrane helix</keyword>
<keyword evidence="2" id="KW-0812">Transmembrane</keyword>
<feature type="transmembrane region" description="Helical" evidence="2">
    <location>
        <begin position="236"/>
        <end position="257"/>
    </location>
</feature>
<proteinExistence type="predicted"/>
<name>A0A2A2L7P7_9BILA</name>
<reference evidence="3 4" key="1">
    <citation type="journal article" date="2017" name="Curr. Biol.">
        <title>Genome architecture and evolution of a unichromosomal asexual nematode.</title>
        <authorList>
            <person name="Fradin H."/>
            <person name="Zegar C."/>
            <person name="Gutwein M."/>
            <person name="Lucas J."/>
            <person name="Kovtun M."/>
            <person name="Corcoran D."/>
            <person name="Baugh L.R."/>
            <person name="Kiontke K."/>
            <person name="Gunsalus K."/>
            <person name="Fitch D.H."/>
            <person name="Piano F."/>
        </authorList>
    </citation>
    <scope>NUCLEOTIDE SEQUENCE [LARGE SCALE GENOMIC DNA]</scope>
    <source>
        <strain evidence="3">PF1309</strain>
    </source>
</reference>
<protein>
    <submittedName>
        <fullName evidence="3">Uncharacterized protein</fullName>
    </submittedName>
</protein>
<comment type="caution">
    <text evidence="3">The sequence shown here is derived from an EMBL/GenBank/DDBJ whole genome shotgun (WGS) entry which is preliminary data.</text>
</comment>
<gene>
    <name evidence="3" type="ORF">WR25_01319</name>
</gene>
<dbReference type="OrthoDB" id="5788007at2759"/>
<organism evidence="3 4">
    <name type="scientific">Diploscapter pachys</name>
    <dbReference type="NCBI Taxonomy" id="2018661"/>
    <lineage>
        <taxon>Eukaryota</taxon>
        <taxon>Metazoa</taxon>
        <taxon>Ecdysozoa</taxon>
        <taxon>Nematoda</taxon>
        <taxon>Chromadorea</taxon>
        <taxon>Rhabditida</taxon>
        <taxon>Rhabditina</taxon>
        <taxon>Rhabditomorpha</taxon>
        <taxon>Rhabditoidea</taxon>
        <taxon>Rhabditidae</taxon>
        <taxon>Diploscapter</taxon>
    </lineage>
</organism>